<evidence type="ECO:0000256" key="3">
    <source>
        <dbReference type="ARBA" id="ARBA00022679"/>
    </source>
</evidence>
<dbReference type="GO" id="GO:0016757">
    <property type="term" value="F:glycosyltransferase activity"/>
    <property type="evidence" value="ECO:0007669"/>
    <property type="project" value="UniProtKB-KW"/>
</dbReference>
<keyword evidence="2" id="KW-0328">Glycosyltransferase</keyword>
<dbReference type="Gene3D" id="3.40.50.11380">
    <property type="match status" value="1"/>
</dbReference>
<dbReference type="OrthoDB" id="9991317at2759"/>
<proteinExistence type="predicted"/>
<protein>
    <recommendedName>
        <fullName evidence="8">O-GlcNAc transferase C-terminal domain-containing protein</fullName>
    </recommendedName>
</protein>
<dbReference type="PROSITE" id="PS50005">
    <property type="entry name" value="TPR"/>
    <property type="match status" value="1"/>
</dbReference>
<dbReference type="SUPFAM" id="SSF53756">
    <property type="entry name" value="UDP-Glycosyltransferase/glycogen phosphorylase"/>
    <property type="match status" value="1"/>
</dbReference>
<dbReference type="InterPro" id="IPR019734">
    <property type="entry name" value="TPR_rpt"/>
</dbReference>
<dbReference type="Proteomes" id="UP000789595">
    <property type="component" value="Unassembled WGS sequence"/>
</dbReference>
<reference evidence="6" key="2">
    <citation type="submission" date="2021-11" db="EMBL/GenBank/DDBJ databases">
        <authorList>
            <consortium name="Genoscope - CEA"/>
            <person name="William W."/>
        </authorList>
    </citation>
    <scope>NUCLEOTIDE SEQUENCE</scope>
</reference>
<dbReference type="PANTHER" id="PTHR44835">
    <property type="entry name" value="UDP-N-ACETYLGLUCOSAMINE--PEPTIDE N-ACETYLGLUCOSAMINYLTRANSFERASE SPINDLY-RELATED"/>
    <property type="match status" value="1"/>
</dbReference>
<dbReference type="InterPro" id="IPR051939">
    <property type="entry name" value="Glycosyltr_41/O-GlcNAc_trsf"/>
</dbReference>
<dbReference type="AlphaFoldDB" id="A0A7S4A843"/>
<keyword evidence="4" id="KW-0802">TPR repeat</keyword>
<evidence type="ECO:0000256" key="1">
    <source>
        <dbReference type="ARBA" id="ARBA00004922"/>
    </source>
</evidence>
<sequence length="701" mass="75633">MIRAALLLHLCTAADPYYERGLAAARAADLARAKASFTEAGETASALQALATLYLIDGDVAKAVAARRKAKTIDPQALPPLAVLFRDGDACGGLGDVYWSGAFLLKKLDETNVSDDVAFEGHLQLSTVLEDSGALVEASEHVRRASLLKPDDARLRFRSALLVPAVSSSQEAVNTTYRELENRIALLPETLETLDGISMPGTFYIVYLGFEDASLMTSIQRAYQRAHPPLKKQLVATTKKERLRIGFAGAYWKRHSVCKLLCGIVRGLAALPDFEVVLFDATEESDDWLTWTLGTGALHRPMDMTLSSRTQVQDVDVLVYAELGMRARALTWAHARLAPVQVLFWGHPHTSGLPDSIDYFVSSDGFEPPNDDLSRRYAEQAVRFATPGIYFRRPQNLYAPPISDGAAFRRQLNMTDTDPLYLCPQSLPKFHPAFDEVLLRLVSEDARAKVVVTYDPKKALWLHVLQGRLGHHPRIVFLPLALGDKFFGLLRAATLLLDPFPFGGGVTTLEAFSVCRLAVTAPSLQSVVALAAGFYRRLNIADAPIVDSVDAYVKRAQELAADAAKRGALEAAVCRADGNLFNDDESVEEWAAFLRRASSGAAPAPFSNTGSTTVSGISLAAASTPAVQAVLQDAIWRVAGGTDVEILGVTAAARGSGVDVSYRITSPDLAASRDVAERLADVAANPALFDRAIAEAAAAAS</sequence>
<feature type="repeat" description="TPR" evidence="4">
    <location>
        <begin position="44"/>
        <end position="77"/>
    </location>
</feature>
<dbReference type="Gene3D" id="3.40.50.2000">
    <property type="entry name" value="Glycogen Phosphorylase B"/>
    <property type="match status" value="1"/>
</dbReference>
<gene>
    <name evidence="5" type="ORF">PCAL00307_LOCUS22030</name>
    <name evidence="6" type="ORF">PECAL_4P23560</name>
</gene>
<evidence type="ECO:0000256" key="2">
    <source>
        <dbReference type="ARBA" id="ARBA00022676"/>
    </source>
</evidence>
<keyword evidence="3" id="KW-0808">Transferase</keyword>
<evidence type="ECO:0000313" key="6">
    <source>
        <dbReference type="EMBL" id="CAH0375037.1"/>
    </source>
</evidence>
<dbReference type="EMBL" id="CAKKNE010000004">
    <property type="protein sequence ID" value="CAH0375037.1"/>
    <property type="molecule type" value="Genomic_DNA"/>
</dbReference>
<dbReference type="SUPFAM" id="SSF48452">
    <property type="entry name" value="TPR-like"/>
    <property type="match status" value="1"/>
</dbReference>
<dbReference type="EMBL" id="HBIW01025557">
    <property type="protein sequence ID" value="CAE0706579.1"/>
    <property type="molecule type" value="Transcribed_RNA"/>
</dbReference>
<evidence type="ECO:0000313" key="5">
    <source>
        <dbReference type="EMBL" id="CAE0706579.1"/>
    </source>
</evidence>
<organism evidence="5">
    <name type="scientific">Pelagomonas calceolata</name>
    <dbReference type="NCBI Taxonomy" id="35677"/>
    <lineage>
        <taxon>Eukaryota</taxon>
        <taxon>Sar</taxon>
        <taxon>Stramenopiles</taxon>
        <taxon>Ochrophyta</taxon>
        <taxon>Pelagophyceae</taxon>
        <taxon>Pelagomonadales</taxon>
        <taxon>Pelagomonadaceae</taxon>
        <taxon>Pelagomonas</taxon>
    </lineage>
</organism>
<accession>A0A7S4A843</accession>
<dbReference type="InterPro" id="IPR011990">
    <property type="entry name" value="TPR-like_helical_dom_sf"/>
</dbReference>
<comment type="pathway">
    <text evidence="1">Protein modification; protein glycosylation.</text>
</comment>
<evidence type="ECO:0000313" key="7">
    <source>
        <dbReference type="Proteomes" id="UP000789595"/>
    </source>
</evidence>
<dbReference type="PANTHER" id="PTHR44835:SF1">
    <property type="entry name" value="PROTEIN O-GLCNAC TRANSFERASE"/>
    <property type="match status" value="1"/>
</dbReference>
<name>A0A7S4A843_9STRA</name>
<reference evidence="5" key="1">
    <citation type="submission" date="2021-01" db="EMBL/GenBank/DDBJ databases">
        <authorList>
            <person name="Corre E."/>
            <person name="Pelletier E."/>
            <person name="Niang G."/>
            <person name="Scheremetjew M."/>
            <person name="Finn R."/>
            <person name="Kale V."/>
            <person name="Holt S."/>
            <person name="Cochrane G."/>
            <person name="Meng A."/>
            <person name="Brown T."/>
            <person name="Cohen L."/>
        </authorList>
    </citation>
    <scope>NUCLEOTIDE SEQUENCE</scope>
    <source>
        <strain evidence="5">CCMP1756</strain>
    </source>
</reference>
<evidence type="ECO:0000256" key="4">
    <source>
        <dbReference type="PROSITE-ProRule" id="PRU00339"/>
    </source>
</evidence>
<dbReference type="Gene3D" id="1.25.40.10">
    <property type="entry name" value="Tetratricopeptide repeat domain"/>
    <property type="match status" value="1"/>
</dbReference>
<evidence type="ECO:0008006" key="8">
    <source>
        <dbReference type="Google" id="ProtNLM"/>
    </source>
</evidence>
<keyword evidence="7" id="KW-1185">Reference proteome</keyword>